<evidence type="ECO:0000256" key="4">
    <source>
        <dbReference type="ARBA" id="ARBA00012655"/>
    </source>
</evidence>
<dbReference type="Proteomes" id="UP001642464">
    <property type="component" value="Unassembled WGS sequence"/>
</dbReference>
<feature type="region of interest" description="Disordered" evidence="8">
    <location>
        <begin position="354"/>
        <end position="395"/>
    </location>
</feature>
<dbReference type="EMBL" id="CAXAMM010035557">
    <property type="protein sequence ID" value="CAK9074476.1"/>
    <property type="molecule type" value="Genomic_DNA"/>
</dbReference>
<dbReference type="SUPFAM" id="SSF54782">
    <property type="entry name" value="Porphobilinogen deaminase (hydroxymethylbilane synthase), C-terminal domain"/>
    <property type="match status" value="1"/>
</dbReference>
<dbReference type="InterPro" id="IPR022418">
    <property type="entry name" value="Porphobilinogen_deaminase_C"/>
</dbReference>
<feature type="domain" description="Porphobilinogen deaminase N-terminal" evidence="9">
    <location>
        <begin position="32"/>
        <end position="212"/>
    </location>
</feature>
<keyword evidence="12" id="KW-1185">Reference proteome</keyword>
<dbReference type="Pfam" id="PF03900">
    <property type="entry name" value="Porphobil_deamC"/>
    <property type="match status" value="1"/>
</dbReference>
<reference evidence="11 12" key="1">
    <citation type="submission" date="2024-02" db="EMBL/GenBank/DDBJ databases">
        <authorList>
            <person name="Chen Y."/>
            <person name="Shah S."/>
            <person name="Dougan E. K."/>
            <person name="Thang M."/>
            <person name="Chan C."/>
        </authorList>
    </citation>
    <scope>NUCLEOTIDE SEQUENCE [LARGE SCALE GENOMIC DNA]</scope>
</reference>
<dbReference type="InterPro" id="IPR022419">
    <property type="entry name" value="Porphobilin_deaminase_cofac_BS"/>
</dbReference>
<evidence type="ECO:0000313" key="11">
    <source>
        <dbReference type="EMBL" id="CAK9074476.1"/>
    </source>
</evidence>
<evidence type="ECO:0000313" key="12">
    <source>
        <dbReference type="Proteomes" id="UP001642464"/>
    </source>
</evidence>
<dbReference type="Gene3D" id="3.30.160.40">
    <property type="entry name" value="Porphobilinogen deaminase, C-terminal domain"/>
    <property type="match status" value="1"/>
</dbReference>
<evidence type="ECO:0000256" key="2">
    <source>
        <dbReference type="ARBA" id="ARBA00004735"/>
    </source>
</evidence>
<gene>
    <name evidence="11" type="ORF">SCF082_LOCUS36260</name>
</gene>
<dbReference type="Pfam" id="PF01379">
    <property type="entry name" value="Porphobil_deam"/>
    <property type="match status" value="1"/>
</dbReference>
<evidence type="ECO:0000256" key="8">
    <source>
        <dbReference type="SAM" id="MobiDB-lite"/>
    </source>
</evidence>
<dbReference type="PROSITE" id="PS00533">
    <property type="entry name" value="PORPHOBILINOGEN_DEAM"/>
    <property type="match status" value="1"/>
</dbReference>
<evidence type="ECO:0000259" key="10">
    <source>
        <dbReference type="Pfam" id="PF03900"/>
    </source>
</evidence>
<feature type="compositionally biased region" description="Basic and acidic residues" evidence="8">
    <location>
        <begin position="386"/>
        <end position="395"/>
    </location>
</feature>
<proteinExistence type="inferred from homology"/>
<organism evidence="11 12">
    <name type="scientific">Durusdinium trenchii</name>
    <dbReference type="NCBI Taxonomy" id="1381693"/>
    <lineage>
        <taxon>Eukaryota</taxon>
        <taxon>Sar</taxon>
        <taxon>Alveolata</taxon>
        <taxon>Dinophyceae</taxon>
        <taxon>Suessiales</taxon>
        <taxon>Symbiodiniaceae</taxon>
        <taxon>Durusdinium</taxon>
    </lineage>
</organism>
<comment type="cofactor">
    <cofactor evidence="1">
        <name>dipyrromethane</name>
        <dbReference type="ChEBI" id="CHEBI:60342"/>
    </cofactor>
</comment>
<comment type="caution">
    <text evidence="11">The sequence shown here is derived from an EMBL/GenBank/DDBJ whole genome shotgun (WGS) entry which is preliminary data.</text>
</comment>
<evidence type="ECO:0000256" key="5">
    <source>
        <dbReference type="ARBA" id="ARBA00022679"/>
    </source>
</evidence>
<sequence>MTGAVVASSLRGRRAERSSRGAATARAAGPVLTLGTRGSPLALAQAYEAKRRLGEAFPELADDEAVEIRIISTTGDQRLEISLAEIGGKGLFTRELDVALASKEVDFCVHSTKDVPTELIPDTELCTMLPREDTRDVLISGDPEKIKCIEDFPEIWKNCLGLAQIYSKNPNVKCVNFRGNVQTRLRKLQGGDVKGTFLAYAGLKRMSMEDGAISFQCRSDDERVLNYLKPLSHDDTFQEQKPDSLSVDGHGPITDHRVFARVFHRLPGAAVDRFQSVTCERAFLAALDGNCKTPIAGQAKVIDGELHLKGLVASPDGKQIFRTERTGKVSEATEIGRDAGNEIRKEAGEAFFQEMQETPRGAERNAGGGSSGGRCTGGRTGGAGDLSKRGDLRTK</sequence>
<feature type="compositionally biased region" description="Gly residues" evidence="8">
    <location>
        <begin position="366"/>
        <end position="384"/>
    </location>
</feature>
<dbReference type="InterPro" id="IPR036803">
    <property type="entry name" value="Porphobilinogen_deaminase_C_sf"/>
</dbReference>
<dbReference type="PRINTS" id="PR00151">
    <property type="entry name" value="PORPHBDMNASE"/>
</dbReference>
<keyword evidence="5" id="KW-0808">Transferase</keyword>
<comment type="similarity">
    <text evidence="3">Belongs to the HMBS family.</text>
</comment>
<dbReference type="PANTHER" id="PTHR11557">
    <property type="entry name" value="PORPHOBILINOGEN DEAMINASE"/>
    <property type="match status" value="1"/>
</dbReference>
<dbReference type="InterPro" id="IPR022417">
    <property type="entry name" value="Porphobilin_deaminase_N"/>
</dbReference>
<protein>
    <recommendedName>
        <fullName evidence="4">hydroxymethylbilane synthase</fullName>
        <ecNumber evidence="4">2.5.1.61</ecNumber>
    </recommendedName>
    <alternativeName>
        <fullName evidence="7">Hydroxymethylbilane synthase</fullName>
    </alternativeName>
</protein>
<evidence type="ECO:0000256" key="6">
    <source>
        <dbReference type="ARBA" id="ARBA00023244"/>
    </source>
</evidence>
<dbReference type="EC" id="2.5.1.61" evidence="4"/>
<evidence type="ECO:0000256" key="3">
    <source>
        <dbReference type="ARBA" id="ARBA00005638"/>
    </source>
</evidence>
<evidence type="ECO:0000256" key="1">
    <source>
        <dbReference type="ARBA" id="ARBA00001916"/>
    </source>
</evidence>
<evidence type="ECO:0000259" key="9">
    <source>
        <dbReference type="Pfam" id="PF01379"/>
    </source>
</evidence>
<feature type="region of interest" description="Disordered" evidence="8">
    <location>
        <begin position="1"/>
        <end position="26"/>
    </location>
</feature>
<dbReference type="InterPro" id="IPR000860">
    <property type="entry name" value="HemC"/>
</dbReference>
<keyword evidence="6" id="KW-0627">Porphyrin biosynthesis</keyword>
<feature type="domain" description="Porphobilinogen deaminase C-terminal" evidence="10">
    <location>
        <begin position="275"/>
        <end position="344"/>
    </location>
</feature>
<accession>A0ABP0PFG5</accession>
<dbReference type="PANTHER" id="PTHR11557:SF0">
    <property type="entry name" value="PORPHOBILINOGEN DEAMINASE"/>
    <property type="match status" value="1"/>
</dbReference>
<evidence type="ECO:0000256" key="7">
    <source>
        <dbReference type="ARBA" id="ARBA00033064"/>
    </source>
</evidence>
<dbReference type="SUPFAM" id="SSF53850">
    <property type="entry name" value="Periplasmic binding protein-like II"/>
    <property type="match status" value="1"/>
</dbReference>
<name>A0ABP0PFG5_9DINO</name>
<comment type="pathway">
    <text evidence="2">Porphyrin-containing compound metabolism; protoporphyrin-IX biosynthesis; coproporphyrinogen-III from 5-aminolevulinate: step 2/4.</text>
</comment>
<dbReference type="Gene3D" id="3.40.190.10">
    <property type="entry name" value="Periplasmic binding protein-like II"/>
    <property type="match status" value="2"/>
</dbReference>